<evidence type="ECO:0000313" key="1">
    <source>
        <dbReference type="EMBL" id="KOO30967.1"/>
    </source>
</evidence>
<dbReference type="EMBL" id="JWZX01002112">
    <property type="protein sequence ID" value="KOO30967.1"/>
    <property type="molecule type" value="Genomic_DNA"/>
</dbReference>
<gene>
    <name evidence="1" type="ORF">Ctob_011442</name>
</gene>
<dbReference type="AlphaFoldDB" id="A0A0M0JXF5"/>
<organism evidence="1 2">
    <name type="scientific">Chrysochromulina tobinii</name>
    <dbReference type="NCBI Taxonomy" id="1460289"/>
    <lineage>
        <taxon>Eukaryota</taxon>
        <taxon>Haptista</taxon>
        <taxon>Haptophyta</taxon>
        <taxon>Prymnesiophyceae</taxon>
        <taxon>Prymnesiales</taxon>
        <taxon>Chrysochromulinaceae</taxon>
        <taxon>Chrysochromulina</taxon>
    </lineage>
</organism>
<protein>
    <submittedName>
        <fullName evidence="1">Uncharacterized protein</fullName>
    </submittedName>
</protein>
<proteinExistence type="predicted"/>
<reference evidence="2" key="1">
    <citation type="journal article" date="2015" name="PLoS Genet.">
        <title>Genome Sequence and Transcriptome Analyses of Chrysochromulina tobin: Metabolic Tools for Enhanced Algal Fitness in the Prominent Order Prymnesiales (Haptophyceae).</title>
        <authorList>
            <person name="Hovde B.T."/>
            <person name="Deodato C.R."/>
            <person name="Hunsperger H.M."/>
            <person name="Ryken S.A."/>
            <person name="Yost W."/>
            <person name="Jha R.K."/>
            <person name="Patterson J."/>
            <person name="Monnat R.J. Jr."/>
            <person name="Barlow S.B."/>
            <person name="Starkenburg S.R."/>
            <person name="Cattolico R.A."/>
        </authorList>
    </citation>
    <scope>NUCLEOTIDE SEQUENCE</scope>
    <source>
        <strain evidence="2">CCMP291</strain>
    </source>
</reference>
<comment type="caution">
    <text evidence="1">The sequence shown here is derived from an EMBL/GenBank/DDBJ whole genome shotgun (WGS) entry which is preliminary data.</text>
</comment>
<evidence type="ECO:0000313" key="2">
    <source>
        <dbReference type="Proteomes" id="UP000037460"/>
    </source>
</evidence>
<sequence length="644" mass="69177">MAYGDIAPEALGAFELTVGPRLSGVDRSAQGGYQVVVTMVLQSALQAIVPLGVRGTFDLPTWIDARAQVEEFRRAFKGAQPPEQLEVLHAGLVDARRRLAAGLASSQHDALTVENILLAVDHYEALIPILGQDSSGGRFCAVAPSAAWTEIRTLCARTGIRASEPVVGDLAILAAKLSFLTPRFAGADMQQLSPAERTAKVLDILEDKEQDRQRAKEGVPSGEARLVGYSTAHQAEVYKRLGDPSFTALNEALQGMFDSHEHAHAIIGAIIRSGEAIFMHALCGQKDAVPVIPLVKMIANTLRMHGPTFMGQLAFELCMPAHVVAIADPLRKYPPLKKLWEVFCTGSVSFDLENDLYYAALAFYHNPDAVHEQVHVPADQVYGSVTRNQLLLTRVARDNTGFFALLNFSGQDSFERVLQAAIAYHNEAGLVNIKVRNQVMQAYITGVLAEHSVIRMRDLKSGDPSMQFGGNLVVPLSKAEETFESDRAGVAEAAGTATHLMRLGLGHLLPKTYLVPVDLAESSASPRSTAVARGHEGATGAFLAESGTIAPPTTEEETPLTTEEKAIKKSAVGSRSGGCYVDKKKGAEGLLVFRMKDNQKQAIPLKEFRETEGVCSPVAAPRSGAAFGRRSALGPRGTVARASS</sequence>
<dbReference type="Proteomes" id="UP000037460">
    <property type="component" value="Unassembled WGS sequence"/>
</dbReference>
<name>A0A0M0JXF5_9EUKA</name>
<keyword evidence="2" id="KW-1185">Reference proteome</keyword>
<accession>A0A0M0JXF5</accession>